<dbReference type="SMART" id="SM00220">
    <property type="entry name" value="S_TKc"/>
    <property type="match status" value="1"/>
</dbReference>
<name>A0A8J5H6Y8_ZINOF</name>
<evidence type="ECO:0000259" key="13">
    <source>
        <dbReference type="PROSITE" id="PS50011"/>
    </source>
</evidence>
<comment type="similarity">
    <text evidence="2">Belongs to the protein kinase superfamily. Ser/Thr protein kinase family.</text>
</comment>
<evidence type="ECO:0000313" key="14">
    <source>
        <dbReference type="EMBL" id="KAG6516907.1"/>
    </source>
</evidence>
<keyword evidence="3" id="KW-1003">Cell membrane</keyword>
<proteinExistence type="inferred from homology"/>
<dbReference type="InterPro" id="IPR017441">
    <property type="entry name" value="Protein_kinase_ATP_BS"/>
</dbReference>
<feature type="binding site" evidence="10">
    <location>
        <position position="102"/>
    </location>
    <ligand>
        <name>ATP</name>
        <dbReference type="ChEBI" id="CHEBI:30616"/>
    </ligand>
</feature>
<feature type="compositionally biased region" description="Polar residues" evidence="12">
    <location>
        <begin position="32"/>
        <end position="54"/>
    </location>
</feature>
<feature type="region of interest" description="Disordered" evidence="12">
    <location>
        <begin position="1"/>
        <end position="54"/>
    </location>
</feature>
<evidence type="ECO:0000256" key="5">
    <source>
        <dbReference type="ARBA" id="ARBA00022679"/>
    </source>
</evidence>
<keyword evidence="15" id="KW-1185">Reference proteome</keyword>
<keyword evidence="7" id="KW-0418">Kinase</keyword>
<accession>A0A8J5H6Y8</accession>
<evidence type="ECO:0000313" key="15">
    <source>
        <dbReference type="Proteomes" id="UP000734854"/>
    </source>
</evidence>
<evidence type="ECO:0000256" key="3">
    <source>
        <dbReference type="ARBA" id="ARBA00022475"/>
    </source>
</evidence>
<dbReference type="GO" id="GO:0005524">
    <property type="term" value="F:ATP binding"/>
    <property type="evidence" value="ECO:0007669"/>
    <property type="project" value="UniProtKB-UniRule"/>
</dbReference>
<evidence type="ECO:0000256" key="11">
    <source>
        <dbReference type="RuleBase" id="RU000304"/>
    </source>
</evidence>
<dbReference type="PANTHER" id="PTHR47985">
    <property type="entry name" value="OS07G0668900 PROTEIN"/>
    <property type="match status" value="1"/>
</dbReference>
<dbReference type="GO" id="GO:0005886">
    <property type="term" value="C:plasma membrane"/>
    <property type="evidence" value="ECO:0007669"/>
    <property type="project" value="UniProtKB-SubCell"/>
</dbReference>
<dbReference type="FunFam" id="1.10.510.10:FF:000032">
    <property type="entry name" value="Serine/threonine-protein kinase PBS1"/>
    <property type="match status" value="1"/>
</dbReference>
<reference evidence="14 15" key="1">
    <citation type="submission" date="2020-08" db="EMBL/GenBank/DDBJ databases">
        <title>Plant Genome Project.</title>
        <authorList>
            <person name="Zhang R.-G."/>
        </authorList>
    </citation>
    <scope>NUCLEOTIDE SEQUENCE [LARGE SCALE GENOMIC DNA]</scope>
    <source>
        <tissue evidence="14">Rhizome</tissue>
    </source>
</reference>
<dbReference type="InterPro" id="IPR008271">
    <property type="entry name" value="Ser/Thr_kinase_AS"/>
</dbReference>
<evidence type="ECO:0000256" key="12">
    <source>
        <dbReference type="SAM" id="MobiDB-lite"/>
    </source>
</evidence>
<keyword evidence="6 10" id="KW-0547">Nucleotide-binding</keyword>
<dbReference type="Proteomes" id="UP000734854">
    <property type="component" value="Unassembled WGS sequence"/>
</dbReference>
<comment type="subcellular location">
    <subcellularLocation>
        <location evidence="1">Cell membrane</location>
    </subcellularLocation>
</comment>
<organism evidence="14 15">
    <name type="scientific">Zingiber officinale</name>
    <name type="common">Ginger</name>
    <name type="synonym">Amomum zingiber</name>
    <dbReference type="NCBI Taxonomy" id="94328"/>
    <lineage>
        <taxon>Eukaryota</taxon>
        <taxon>Viridiplantae</taxon>
        <taxon>Streptophyta</taxon>
        <taxon>Embryophyta</taxon>
        <taxon>Tracheophyta</taxon>
        <taxon>Spermatophyta</taxon>
        <taxon>Magnoliopsida</taxon>
        <taxon>Liliopsida</taxon>
        <taxon>Zingiberales</taxon>
        <taxon>Zingiberaceae</taxon>
        <taxon>Zingiber</taxon>
    </lineage>
</organism>
<dbReference type="EMBL" id="JACMSC010000006">
    <property type="protein sequence ID" value="KAG6516907.1"/>
    <property type="molecule type" value="Genomic_DNA"/>
</dbReference>
<feature type="compositionally biased region" description="Basic and acidic residues" evidence="12">
    <location>
        <begin position="10"/>
        <end position="19"/>
    </location>
</feature>
<dbReference type="FunFam" id="3.30.200.20:FF:000015">
    <property type="entry name" value="Somatic embryogenesis receptor kinase 1"/>
    <property type="match status" value="1"/>
</dbReference>
<evidence type="ECO:0000256" key="4">
    <source>
        <dbReference type="ARBA" id="ARBA00022527"/>
    </source>
</evidence>
<dbReference type="PROSITE" id="PS50011">
    <property type="entry name" value="PROTEIN_KINASE_DOM"/>
    <property type="match status" value="1"/>
</dbReference>
<evidence type="ECO:0000256" key="7">
    <source>
        <dbReference type="ARBA" id="ARBA00022777"/>
    </source>
</evidence>
<dbReference type="PROSITE" id="PS00107">
    <property type="entry name" value="PROTEIN_KINASE_ATP"/>
    <property type="match status" value="1"/>
</dbReference>
<keyword evidence="5" id="KW-0808">Transferase</keyword>
<evidence type="ECO:0000256" key="9">
    <source>
        <dbReference type="ARBA" id="ARBA00023136"/>
    </source>
</evidence>
<feature type="domain" description="Protein kinase" evidence="13">
    <location>
        <begin position="73"/>
        <end position="341"/>
    </location>
</feature>
<evidence type="ECO:0000256" key="8">
    <source>
        <dbReference type="ARBA" id="ARBA00022840"/>
    </source>
</evidence>
<evidence type="ECO:0000256" key="6">
    <source>
        <dbReference type="ARBA" id="ARBA00022741"/>
    </source>
</evidence>
<dbReference type="OrthoDB" id="4062651at2759"/>
<dbReference type="PROSITE" id="PS00108">
    <property type="entry name" value="PROTEIN_KINASE_ST"/>
    <property type="match status" value="1"/>
</dbReference>
<keyword evidence="4 11" id="KW-0723">Serine/threonine-protein kinase</keyword>
<dbReference type="PANTHER" id="PTHR47985:SF63">
    <property type="entry name" value="OS05G0463000 PROTEIN"/>
    <property type="match status" value="1"/>
</dbReference>
<dbReference type="GO" id="GO:0004674">
    <property type="term" value="F:protein serine/threonine kinase activity"/>
    <property type="evidence" value="ECO:0007669"/>
    <property type="project" value="UniProtKB-KW"/>
</dbReference>
<evidence type="ECO:0000256" key="2">
    <source>
        <dbReference type="ARBA" id="ARBA00008684"/>
    </source>
</evidence>
<gene>
    <name evidence="14" type="ORF">ZIOFF_020282</name>
</gene>
<sequence>MSCFPCFSSKRSESRKEPPLTENAEQDEFDNTQKNTNVPIQNSNAPAQTDVGNESNGVKTFTFRELATATKNFRPDYVLGEGGFGRVYKGSLENSGQTVAIKQLDKNGLNKDFLTEVNKLCLLHHQNLANMIGYCADGDQRLLVYEFIPLGSLEKHLLDLPSSQQPLSWLARIKIAYGAAQGLEYLHEKANPPVIYRDLKSSNILLDEDFTPKLSDFGLSRLGQMGELMGSYGYSGPECTSSGQLSVKADVYAFGVLMLELITGRRVIDTTKPTHEQNLVSWATPMFKDQKRYPELLDPLLDGEFNLKELNQLVAVAAMCLQEESAVRPLMTDVVMTLSFLTTGSGPTADHGSSGD</sequence>
<comment type="caution">
    <text evidence="14">The sequence shown here is derived from an EMBL/GenBank/DDBJ whole genome shotgun (WGS) entry which is preliminary data.</text>
</comment>
<evidence type="ECO:0000256" key="1">
    <source>
        <dbReference type="ARBA" id="ARBA00004236"/>
    </source>
</evidence>
<keyword evidence="9" id="KW-0472">Membrane</keyword>
<dbReference type="Pfam" id="PF07714">
    <property type="entry name" value="PK_Tyr_Ser-Thr"/>
    <property type="match status" value="1"/>
</dbReference>
<keyword evidence="8 10" id="KW-0067">ATP-binding</keyword>
<dbReference type="AlphaFoldDB" id="A0A8J5H6Y8"/>
<dbReference type="InterPro" id="IPR000719">
    <property type="entry name" value="Prot_kinase_dom"/>
</dbReference>
<dbReference type="InterPro" id="IPR001245">
    <property type="entry name" value="Ser-Thr/Tyr_kinase_cat_dom"/>
</dbReference>
<protein>
    <recommendedName>
        <fullName evidence="13">Protein kinase domain-containing protein</fullName>
    </recommendedName>
</protein>
<evidence type="ECO:0000256" key="10">
    <source>
        <dbReference type="PROSITE-ProRule" id="PRU10141"/>
    </source>
</evidence>